<name>X1VDV2_9ZZZZ</name>
<dbReference type="AlphaFoldDB" id="X1VDV2"/>
<reference evidence="1" key="1">
    <citation type="journal article" date="2014" name="Front. Microbiol.">
        <title>High frequency of phylogenetically diverse reductive dehalogenase-homologous genes in deep subseafloor sedimentary metagenomes.</title>
        <authorList>
            <person name="Kawai M."/>
            <person name="Futagami T."/>
            <person name="Toyoda A."/>
            <person name="Takaki Y."/>
            <person name="Nishi S."/>
            <person name="Hori S."/>
            <person name="Arai W."/>
            <person name="Tsubouchi T."/>
            <person name="Morono Y."/>
            <person name="Uchiyama I."/>
            <person name="Ito T."/>
            <person name="Fujiyama A."/>
            <person name="Inagaki F."/>
            <person name="Takami H."/>
        </authorList>
    </citation>
    <scope>NUCLEOTIDE SEQUENCE</scope>
    <source>
        <strain evidence="1">Expedition CK06-06</strain>
    </source>
</reference>
<sequence length="41" mass="4550">ERMKEELRVGRTLGAAIEAGATLTNLKVKVLSQYLRPGHSR</sequence>
<proteinExistence type="predicted"/>
<organism evidence="1">
    <name type="scientific">marine sediment metagenome</name>
    <dbReference type="NCBI Taxonomy" id="412755"/>
    <lineage>
        <taxon>unclassified sequences</taxon>
        <taxon>metagenomes</taxon>
        <taxon>ecological metagenomes</taxon>
    </lineage>
</organism>
<protein>
    <submittedName>
        <fullName evidence="1">Uncharacterized protein</fullName>
    </submittedName>
</protein>
<dbReference type="EMBL" id="BARW01027481">
    <property type="protein sequence ID" value="GAJ15777.1"/>
    <property type="molecule type" value="Genomic_DNA"/>
</dbReference>
<feature type="non-terminal residue" evidence="1">
    <location>
        <position position="1"/>
    </location>
</feature>
<gene>
    <name evidence="1" type="ORF">S12H4_44580</name>
</gene>
<comment type="caution">
    <text evidence="1">The sequence shown here is derived from an EMBL/GenBank/DDBJ whole genome shotgun (WGS) entry which is preliminary data.</text>
</comment>
<accession>X1VDV2</accession>
<evidence type="ECO:0000313" key="1">
    <source>
        <dbReference type="EMBL" id="GAJ15777.1"/>
    </source>
</evidence>